<feature type="chain" id="PRO_5020769786" evidence="1">
    <location>
        <begin position="20"/>
        <end position="234"/>
    </location>
</feature>
<dbReference type="InterPro" id="IPR019619">
    <property type="entry name" value="DUF2490"/>
</dbReference>
<dbReference type="Proteomes" id="UP000292884">
    <property type="component" value="Unassembled WGS sequence"/>
</dbReference>
<reference evidence="2 3" key="1">
    <citation type="submission" date="2019-02" db="EMBL/GenBank/DDBJ databases">
        <title>Pedobacter sp. RP-1-13 sp. nov., isolated from Arctic soil.</title>
        <authorList>
            <person name="Dahal R.H."/>
        </authorList>
    </citation>
    <scope>NUCLEOTIDE SEQUENCE [LARGE SCALE GENOMIC DNA]</scope>
    <source>
        <strain evidence="2 3">RP-1-13</strain>
    </source>
</reference>
<evidence type="ECO:0000313" key="2">
    <source>
        <dbReference type="EMBL" id="TCC93205.1"/>
    </source>
</evidence>
<comment type="caution">
    <text evidence="2">The sequence shown here is derived from an EMBL/GenBank/DDBJ whole genome shotgun (WGS) entry which is preliminary data.</text>
</comment>
<keyword evidence="1" id="KW-0732">Signal</keyword>
<name>A0A4R0N0P7_9SPHI</name>
<organism evidence="2 3">
    <name type="scientific">Pedobacter frigiditerrae</name>
    <dbReference type="NCBI Taxonomy" id="2530452"/>
    <lineage>
        <taxon>Bacteria</taxon>
        <taxon>Pseudomonadati</taxon>
        <taxon>Bacteroidota</taxon>
        <taxon>Sphingobacteriia</taxon>
        <taxon>Sphingobacteriales</taxon>
        <taxon>Sphingobacteriaceae</taxon>
        <taxon>Pedobacter</taxon>
    </lineage>
</organism>
<feature type="signal peptide" evidence="1">
    <location>
        <begin position="1"/>
        <end position="19"/>
    </location>
</feature>
<proteinExistence type="predicted"/>
<dbReference type="OrthoDB" id="1118734at2"/>
<dbReference type="AlphaFoldDB" id="A0A4R0N0P7"/>
<accession>A0A4R0N0P7</accession>
<keyword evidence="3" id="KW-1185">Reference proteome</keyword>
<dbReference type="Pfam" id="PF10677">
    <property type="entry name" value="DUF2490"/>
    <property type="match status" value="1"/>
</dbReference>
<evidence type="ECO:0000313" key="3">
    <source>
        <dbReference type="Proteomes" id="UP000292884"/>
    </source>
</evidence>
<dbReference type="RefSeq" id="WP_131551074.1">
    <property type="nucleotide sequence ID" value="NZ_SJSK01000001.1"/>
</dbReference>
<dbReference type="EMBL" id="SJSK01000001">
    <property type="protein sequence ID" value="TCC93205.1"/>
    <property type="molecule type" value="Genomic_DNA"/>
</dbReference>
<sequence length="234" mass="27191">MKKIILSLLLLMAMGKLSAQTTIQNSGWLFLLNSTKLSEKWGLHLDVQVRSSDNWEYVRNVLVRPGITYYINDRNNVTAGYLYATTDTRLIGTSNTVLTENRIWEQYIFTHKLKSSFVSHRARLEQRFIEQTNGDEIFAQRFRYFVRLLQPLQGKVDVFSKGPFVALQNEVFLNVQNKELLNNSLFDQNRLYIAGGYRFSKHIDLEAGYLNQYINGSARNTSNRVAQLALYTRF</sequence>
<gene>
    <name evidence="2" type="ORF">EZ428_00055</name>
</gene>
<protein>
    <submittedName>
        <fullName evidence="2">DUF2490 domain-containing protein</fullName>
    </submittedName>
</protein>
<evidence type="ECO:0000256" key="1">
    <source>
        <dbReference type="SAM" id="SignalP"/>
    </source>
</evidence>